<proteinExistence type="predicted"/>
<evidence type="ECO:0008006" key="3">
    <source>
        <dbReference type="Google" id="ProtNLM"/>
    </source>
</evidence>
<dbReference type="RefSeq" id="WP_088765953.1">
    <property type="nucleotide sequence ID" value="NZ_BFLJ01000175.1"/>
</dbReference>
<dbReference type="InterPro" id="IPR034154">
    <property type="entry name" value="TOPRIM_DnaG/twinkle"/>
</dbReference>
<evidence type="ECO:0000313" key="1">
    <source>
        <dbReference type="EMBL" id="OZP00610.1"/>
    </source>
</evidence>
<gene>
    <name evidence="1" type="ORF">CG702_24650</name>
</gene>
<sequence length="393" mass="43465">MAFDNSHLTDAGLFWRAVSAAGAPVDREDWLRLCSGIACWASLCGEDGLAAIEAWSTRHNRGSAHHRSQYRHFLKLKGVTNPEAMAQVFLRFSGEVYWRLDSNRTPPSTEQVAALAERKRRSIEAVARREDADRRKADKAAADAVRMLAKGDGNPAYTPYWRNKTTIARRGGVSLPPLPADLRVGGLFRSFEPRAYWSRCLLVPAYRLTDDRQLVGDALEAICGVCSAGGKTGDKFSPAGTQKAGRFYPMPGFMDVLDTSPHAPYSPLFVCEGFATAVALHHLTKGKVAVCAAFSIAGFGSCVASLRRFWPDVDVMLVPDHGEAYRLAHKAAYGDEREPVPTIPGAAVVSFDGLDRFTPRDNLDWFDVLVEEGEDRARELLRYAVRHARLERR</sequence>
<dbReference type="Proteomes" id="UP000264870">
    <property type="component" value="Unassembled WGS sequence"/>
</dbReference>
<comment type="caution">
    <text evidence="1">The sequence shown here is derived from an EMBL/GenBank/DDBJ whole genome shotgun (WGS) entry which is preliminary data.</text>
</comment>
<dbReference type="AlphaFoldDB" id="A0AB73PKU7"/>
<evidence type="ECO:0000313" key="2">
    <source>
        <dbReference type="Proteomes" id="UP000264870"/>
    </source>
</evidence>
<reference evidence="1 2" key="1">
    <citation type="submission" date="2017-07" db="EMBL/GenBank/DDBJ databases">
        <authorList>
            <person name="Zhi S."/>
            <person name="Banting G."/>
            <person name="Neumann N."/>
        </authorList>
    </citation>
    <scope>NUCLEOTIDE SEQUENCE [LARGE SCALE GENOMIC DNA]</scope>
    <source>
        <strain evidence="1 2">WW41</strain>
    </source>
</reference>
<dbReference type="CDD" id="cd01029">
    <property type="entry name" value="TOPRIM_primases"/>
    <property type="match status" value="1"/>
</dbReference>
<dbReference type="EMBL" id="NNAK01000099">
    <property type="protein sequence ID" value="OZP00610.1"/>
    <property type="molecule type" value="Genomic_DNA"/>
</dbReference>
<name>A0AB73PKU7_ECOLX</name>
<protein>
    <recommendedName>
        <fullName evidence="3">Toprim domain-containing protein</fullName>
    </recommendedName>
</protein>
<organism evidence="1 2">
    <name type="scientific">Escherichia coli</name>
    <dbReference type="NCBI Taxonomy" id="562"/>
    <lineage>
        <taxon>Bacteria</taxon>
        <taxon>Pseudomonadati</taxon>
        <taxon>Pseudomonadota</taxon>
        <taxon>Gammaproteobacteria</taxon>
        <taxon>Enterobacterales</taxon>
        <taxon>Enterobacteriaceae</taxon>
        <taxon>Escherichia</taxon>
    </lineage>
</organism>
<accession>A0AB73PKU7</accession>